<feature type="compositionally biased region" description="Polar residues" evidence="5">
    <location>
        <begin position="770"/>
        <end position="783"/>
    </location>
</feature>
<dbReference type="InterPro" id="IPR012580">
    <property type="entry name" value="NUC153"/>
</dbReference>
<feature type="region of interest" description="Disordered" evidence="5">
    <location>
        <begin position="254"/>
        <end position="364"/>
    </location>
</feature>
<feature type="compositionally biased region" description="Basic and acidic residues" evidence="5">
    <location>
        <begin position="604"/>
        <end position="625"/>
    </location>
</feature>
<evidence type="ECO:0000256" key="1">
    <source>
        <dbReference type="ARBA" id="ARBA00004604"/>
    </source>
</evidence>
<comment type="caution">
    <text evidence="8">The sequence shown here is derived from an EMBL/GenBank/DDBJ whole genome shotgun (WGS) entry which is preliminary data.</text>
</comment>
<keyword evidence="4" id="KW-0539">Nucleus</keyword>
<feature type="region of interest" description="Disordered" evidence="5">
    <location>
        <begin position="1"/>
        <end position="185"/>
    </location>
</feature>
<feature type="compositionally biased region" description="Basic and acidic residues" evidence="5">
    <location>
        <begin position="760"/>
        <end position="769"/>
    </location>
</feature>
<dbReference type="OrthoDB" id="431825at2759"/>
<feature type="domain" description="ESF1 RRM" evidence="7">
    <location>
        <begin position="364"/>
        <end position="442"/>
    </location>
</feature>
<evidence type="ECO:0000259" key="7">
    <source>
        <dbReference type="Pfam" id="PF25121"/>
    </source>
</evidence>
<feature type="compositionally biased region" description="Basic and acidic residues" evidence="5">
    <location>
        <begin position="7"/>
        <end position="17"/>
    </location>
</feature>
<evidence type="ECO:0000313" key="8">
    <source>
        <dbReference type="EMBL" id="ORX36813.1"/>
    </source>
</evidence>
<name>A0A1Y1UFJ2_9TREE</name>
<comment type="subcellular location">
    <subcellularLocation>
        <location evidence="1">Nucleus</location>
        <location evidence="1">Nucleolus</location>
    </subcellularLocation>
</comment>
<dbReference type="AlphaFoldDB" id="A0A1Y1UFJ2"/>
<feature type="compositionally biased region" description="Acidic residues" evidence="5">
    <location>
        <begin position="659"/>
        <end position="671"/>
    </location>
</feature>
<feature type="compositionally biased region" description="Basic and acidic residues" evidence="5">
    <location>
        <begin position="25"/>
        <end position="37"/>
    </location>
</feature>
<sequence>MPSNDPRFSRLHTDPRFRRPKQKALKVEIDDRFKDVLQSEEFGGRGSKSKGKGKGVDKRGRALTGSHHSDQLKRFYRLRSASPEDEEGGSEFVDYARGEGVLDSSGSEDEDDDDDGQSDGSTDEEEELELGGKPKRGKIPELDIEDGDGESESEESHLDIDLSDEDRADEGTNDEEDEDEEVYAEPTKRIAAVNLDWDNLRAADLFSVFNSFLLPALRGAGGSKAGAGSSSSSSTSLGKLLHVRIYPSEFGKERMAREEVEGPSAGIFGAKFGARPGHEAEVDEYSSGDGIDEDEDEAQDEGEEDEDEDEDEDEEGDEDEDDDAEEGGEDEDESDDEEVGSRPISKRKGKGRASKEIDGLEIMSDVSDNEEGDVNMDKLRQYQLERLRYYYAVATFSTVQAAMKVVEECNGTEFERTANVLDLSYVPDEMDFADDDIKDEATEELKGYKGNDFVTDALRHSKVKLTWDQDDPNRIKVTRRNLTKEEMEEEDFKALVGSSDSEEEDVVPNGADGATVGSKRDKRDKDKLRGLLLNGDNDVGDVWGKAAWGSKYKDIDAGAKPSAGDMEITFRPALSTKPQANSEEMTTLEKYQLRVKERKQRKKEKVELKRSSGQGDKEEGEKDLGETDDFFGSASDEDEDEDDKEQQRRRKGTKADSAEVNDEDVEADEGLNEVVGGGHHVEHFSMKDILRAEKDQLSKKKRKRSKKKNADKERDVELGVDGWKIDTSDPRFKALHEEPDFAIDPSNPRFQKTKAMSELLSERNRRKQEGSGSSDQKPSQNGAVASGGKPKSELDSLVQSVKSKMGQNRGRKRVKRQA</sequence>
<feature type="region of interest" description="Disordered" evidence="5">
    <location>
        <begin position="488"/>
        <end position="527"/>
    </location>
</feature>
<feature type="domain" description="NUC153" evidence="6">
    <location>
        <begin position="729"/>
        <end position="756"/>
    </location>
</feature>
<feature type="compositionally biased region" description="Polar residues" evidence="5">
    <location>
        <begin position="797"/>
        <end position="806"/>
    </location>
</feature>
<evidence type="ECO:0000256" key="5">
    <source>
        <dbReference type="SAM" id="MobiDB-lite"/>
    </source>
</evidence>
<evidence type="ECO:0000256" key="3">
    <source>
        <dbReference type="ARBA" id="ARBA00023054"/>
    </source>
</evidence>
<dbReference type="InterPro" id="IPR056750">
    <property type="entry name" value="RRM_ESF1"/>
</dbReference>
<dbReference type="GO" id="GO:0006364">
    <property type="term" value="P:rRNA processing"/>
    <property type="evidence" value="ECO:0007669"/>
    <property type="project" value="InterPro"/>
</dbReference>
<dbReference type="FunCoup" id="A0A1Y1UFJ2">
    <property type="interactions" value="597"/>
</dbReference>
<feature type="compositionally biased region" description="Basic and acidic residues" evidence="5">
    <location>
        <begin position="708"/>
        <end position="739"/>
    </location>
</feature>
<feature type="region of interest" description="Disordered" evidence="5">
    <location>
        <begin position="219"/>
        <end position="240"/>
    </location>
</feature>
<evidence type="ECO:0000313" key="9">
    <source>
        <dbReference type="Proteomes" id="UP000193218"/>
    </source>
</evidence>
<feature type="region of interest" description="Disordered" evidence="5">
    <location>
        <begin position="571"/>
        <end position="818"/>
    </location>
</feature>
<feature type="compositionally biased region" description="Polar residues" evidence="5">
    <location>
        <begin position="576"/>
        <end position="585"/>
    </location>
</feature>
<dbReference type="GeneID" id="33557792"/>
<feature type="compositionally biased region" description="Acidic residues" evidence="5">
    <location>
        <begin position="635"/>
        <end position="644"/>
    </location>
</feature>
<gene>
    <name evidence="8" type="ORF">BD324DRAFT_627244</name>
</gene>
<dbReference type="InParanoid" id="A0A1Y1UFJ2"/>
<dbReference type="InterPro" id="IPR039754">
    <property type="entry name" value="Esf1"/>
</dbReference>
<feature type="compositionally biased region" description="Basic and acidic residues" evidence="5">
    <location>
        <begin position="518"/>
        <end position="527"/>
    </location>
</feature>
<keyword evidence="3" id="KW-0175">Coiled coil</keyword>
<keyword evidence="9" id="KW-1185">Reference proteome</keyword>
<dbReference type="Pfam" id="PF08159">
    <property type="entry name" value="NUC153"/>
    <property type="match status" value="1"/>
</dbReference>
<feature type="compositionally biased region" description="Low complexity" evidence="5">
    <location>
        <begin position="226"/>
        <end position="240"/>
    </location>
</feature>
<feature type="compositionally biased region" description="Acidic residues" evidence="5">
    <location>
        <begin position="106"/>
        <end position="129"/>
    </location>
</feature>
<proteinExistence type="inferred from homology"/>
<reference evidence="8 9" key="1">
    <citation type="submission" date="2017-03" db="EMBL/GenBank/DDBJ databases">
        <title>Widespread Adenine N6-methylation of Active Genes in Fungi.</title>
        <authorList>
            <consortium name="DOE Joint Genome Institute"/>
            <person name="Mondo S.J."/>
            <person name="Dannebaum R.O."/>
            <person name="Kuo R.C."/>
            <person name="Louie K.B."/>
            <person name="Bewick A.J."/>
            <person name="Labutti K."/>
            <person name="Haridas S."/>
            <person name="Kuo A."/>
            <person name="Salamov A."/>
            <person name="Ahrendt S.R."/>
            <person name="Lau R."/>
            <person name="Bowen B.P."/>
            <person name="Lipzen A."/>
            <person name="Sullivan W."/>
            <person name="Andreopoulos W.B."/>
            <person name="Clum A."/>
            <person name="Lindquist E."/>
            <person name="Daum C."/>
            <person name="Northen T.R."/>
            <person name="Ramamoorthy G."/>
            <person name="Schmitz R.J."/>
            <person name="Gryganskyi A."/>
            <person name="Culley D."/>
            <person name="Magnuson J."/>
            <person name="James T.Y."/>
            <person name="O'Malley M.A."/>
            <person name="Stajich J.E."/>
            <person name="Spatafora J.W."/>
            <person name="Visel A."/>
            <person name="Grigoriev I.V."/>
        </authorList>
    </citation>
    <scope>NUCLEOTIDE SEQUENCE [LARGE SCALE GENOMIC DNA]</scope>
    <source>
        <strain evidence="8 9">NRRL Y-17943</strain>
    </source>
</reference>
<dbReference type="RefSeq" id="XP_021870882.1">
    <property type="nucleotide sequence ID" value="XM_022015983.1"/>
</dbReference>
<dbReference type="PANTHER" id="PTHR12202:SF0">
    <property type="entry name" value="ESF1 HOMOLOG"/>
    <property type="match status" value="1"/>
</dbReference>
<feature type="compositionally biased region" description="Acidic residues" evidence="5">
    <location>
        <begin position="281"/>
        <end position="338"/>
    </location>
</feature>
<feature type="compositionally biased region" description="Acidic residues" evidence="5">
    <location>
        <begin position="161"/>
        <end position="183"/>
    </location>
</feature>
<dbReference type="PANTHER" id="PTHR12202">
    <property type="entry name" value="ESF1 HOMOLOG"/>
    <property type="match status" value="1"/>
</dbReference>
<dbReference type="Pfam" id="PF25121">
    <property type="entry name" value="RRM_ESF1"/>
    <property type="match status" value="2"/>
</dbReference>
<evidence type="ECO:0000256" key="4">
    <source>
        <dbReference type="ARBA" id="ARBA00023242"/>
    </source>
</evidence>
<evidence type="ECO:0000256" key="2">
    <source>
        <dbReference type="ARBA" id="ARBA00009087"/>
    </source>
</evidence>
<dbReference type="GO" id="GO:0005730">
    <property type="term" value="C:nucleolus"/>
    <property type="evidence" value="ECO:0007669"/>
    <property type="project" value="UniProtKB-SubCell"/>
</dbReference>
<dbReference type="EMBL" id="NBSH01000007">
    <property type="protein sequence ID" value="ORX36813.1"/>
    <property type="molecule type" value="Genomic_DNA"/>
</dbReference>
<protein>
    <submittedName>
        <fullName evidence="8">Uncharacterized protein</fullName>
    </submittedName>
</protein>
<evidence type="ECO:0000259" key="6">
    <source>
        <dbReference type="Pfam" id="PF08159"/>
    </source>
</evidence>
<feature type="domain" description="ESF1 RRM" evidence="7">
    <location>
        <begin position="187"/>
        <end position="296"/>
    </location>
</feature>
<feature type="compositionally biased region" description="Basic residues" evidence="5">
    <location>
        <begin position="809"/>
        <end position="818"/>
    </location>
</feature>
<dbReference type="STRING" id="4999.A0A1Y1UFJ2"/>
<dbReference type="GO" id="GO:0003723">
    <property type="term" value="F:RNA binding"/>
    <property type="evidence" value="ECO:0007669"/>
    <property type="project" value="TreeGrafter"/>
</dbReference>
<feature type="compositionally biased region" description="Basic and acidic residues" evidence="5">
    <location>
        <begin position="679"/>
        <end position="698"/>
    </location>
</feature>
<organism evidence="8 9">
    <name type="scientific">Kockovaella imperatae</name>
    <dbReference type="NCBI Taxonomy" id="4999"/>
    <lineage>
        <taxon>Eukaryota</taxon>
        <taxon>Fungi</taxon>
        <taxon>Dikarya</taxon>
        <taxon>Basidiomycota</taxon>
        <taxon>Agaricomycotina</taxon>
        <taxon>Tremellomycetes</taxon>
        <taxon>Tremellales</taxon>
        <taxon>Cuniculitremaceae</taxon>
        <taxon>Kockovaella</taxon>
    </lineage>
</organism>
<dbReference type="Proteomes" id="UP000193218">
    <property type="component" value="Unassembled WGS sequence"/>
</dbReference>
<feature type="compositionally biased region" description="Acidic residues" evidence="5">
    <location>
        <begin position="142"/>
        <end position="153"/>
    </location>
</feature>
<accession>A0A1Y1UFJ2</accession>
<comment type="similarity">
    <text evidence="2">Belongs to the ESF1 family.</text>
</comment>